<proteinExistence type="predicted"/>
<evidence type="ECO:0000313" key="2">
    <source>
        <dbReference type="EMBL" id="CAD6998145.1"/>
    </source>
</evidence>
<feature type="non-terminal residue" evidence="2">
    <location>
        <position position="110"/>
    </location>
</feature>
<protein>
    <submittedName>
        <fullName evidence="2">(Mediterranean fruit fly) hypothetical protein</fullName>
    </submittedName>
</protein>
<keyword evidence="1" id="KW-0732">Signal</keyword>
<feature type="chain" id="PRO_5032701386" evidence="1">
    <location>
        <begin position="28"/>
        <end position="110"/>
    </location>
</feature>
<dbReference type="PROSITE" id="PS51257">
    <property type="entry name" value="PROKAR_LIPOPROTEIN"/>
    <property type="match status" value="1"/>
</dbReference>
<reference evidence="2" key="1">
    <citation type="submission" date="2020-11" db="EMBL/GenBank/DDBJ databases">
        <authorList>
            <person name="Whitehead M."/>
        </authorList>
    </citation>
    <scope>NUCLEOTIDE SEQUENCE</scope>
    <source>
        <strain evidence="2">EGII</strain>
    </source>
</reference>
<dbReference type="EMBL" id="CAJHJT010000012">
    <property type="protein sequence ID" value="CAD6998145.1"/>
    <property type="molecule type" value="Genomic_DNA"/>
</dbReference>
<accession>A0A811UKB9</accession>
<organism evidence="2 3">
    <name type="scientific">Ceratitis capitata</name>
    <name type="common">Mediterranean fruit fly</name>
    <name type="synonym">Tephritis capitata</name>
    <dbReference type="NCBI Taxonomy" id="7213"/>
    <lineage>
        <taxon>Eukaryota</taxon>
        <taxon>Metazoa</taxon>
        <taxon>Ecdysozoa</taxon>
        <taxon>Arthropoda</taxon>
        <taxon>Hexapoda</taxon>
        <taxon>Insecta</taxon>
        <taxon>Pterygota</taxon>
        <taxon>Neoptera</taxon>
        <taxon>Endopterygota</taxon>
        <taxon>Diptera</taxon>
        <taxon>Brachycera</taxon>
        <taxon>Muscomorpha</taxon>
        <taxon>Tephritoidea</taxon>
        <taxon>Tephritidae</taxon>
        <taxon>Ceratitis</taxon>
        <taxon>Ceratitis</taxon>
    </lineage>
</organism>
<dbReference type="Proteomes" id="UP000606786">
    <property type="component" value="Unassembled WGS sequence"/>
</dbReference>
<gene>
    <name evidence="2" type="ORF">CCAP1982_LOCUS6756</name>
</gene>
<evidence type="ECO:0000256" key="1">
    <source>
        <dbReference type="SAM" id="SignalP"/>
    </source>
</evidence>
<comment type="caution">
    <text evidence="2">The sequence shown here is derived from an EMBL/GenBank/DDBJ whole genome shotgun (WGS) entry which is preliminary data.</text>
</comment>
<sequence>MNTFKFSVAAAAAAAAALLLIACQRQAREKYPFPSNCLPPAVFGECSKVALFRCLHDLSLVISLLNGVRFLFSNSKLLYAHPFDNNIVVVWHFLEKLRLLLARVLPASAK</sequence>
<evidence type="ECO:0000313" key="3">
    <source>
        <dbReference type="Proteomes" id="UP000606786"/>
    </source>
</evidence>
<name>A0A811UKB9_CERCA</name>
<dbReference type="AlphaFoldDB" id="A0A811UKB9"/>
<keyword evidence="3" id="KW-1185">Reference proteome</keyword>
<feature type="signal peptide" evidence="1">
    <location>
        <begin position="1"/>
        <end position="27"/>
    </location>
</feature>